<evidence type="ECO:0000256" key="7">
    <source>
        <dbReference type="ARBA" id="ARBA00022984"/>
    </source>
</evidence>
<dbReference type="Proteomes" id="UP000703315">
    <property type="component" value="Unassembled WGS sequence"/>
</dbReference>
<protein>
    <recommendedName>
        <fullName evidence="13">Probable peptidoglycan glycosyltransferase FtsW</fullName>
        <ecNumber evidence="15">2.4.99.28</ecNumber>
    </recommendedName>
    <alternativeName>
        <fullName evidence="14">Cell division protein FtsW</fullName>
    </alternativeName>
    <alternativeName>
        <fullName evidence="11">Cell wall polymerase</fullName>
    </alternativeName>
    <alternativeName>
        <fullName evidence="10">Peptidoglycan polymerase</fullName>
    </alternativeName>
</protein>
<dbReference type="GO" id="GO:0051301">
    <property type="term" value="P:cell division"/>
    <property type="evidence" value="ECO:0007669"/>
    <property type="project" value="InterPro"/>
</dbReference>
<evidence type="ECO:0000256" key="3">
    <source>
        <dbReference type="ARBA" id="ARBA00022676"/>
    </source>
</evidence>
<dbReference type="GO" id="GO:0032153">
    <property type="term" value="C:cell division site"/>
    <property type="evidence" value="ECO:0007669"/>
    <property type="project" value="TreeGrafter"/>
</dbReference>
<comment type="function">
    <text evidence="17">Peptidoglycan polymerase that is essential for cell division.</text>
</comment>
<dbReference type="Pfam" id="PF01098">
    <property type="entry name" value="FTSW_RODA_SPOVE"/>
    <property type="match status" value="1"/>
</dbReference>
<keyword evidence="8 18" id="KW-1133">Transmembrane helix</keyword>
<evidence type="ECO:0000256" key="14">
    <source>
        <dbReference type="ARBA" id="ARBA00041418"/>
    </source>
</evidence>
<feature type="transmembrane region" description="Helical" evidence="18">
    <location>
        <begin position="353"/>
        <end position="377"/>
    </location>
</feature>
<evidence type="ECO:0000256" key="18">
    <source>
        <dbReference type="SAM" id="Phobius"/>
    </source>
</evidence>
<evidence type="ECO:0000256" key="13">
    <source>
        <dbReference type="ARBA" id="ARBA00041185"/>
    </source>
</evidence>
<comment type="pathway">
    <text evidence="2">Cell wall biogenesis; peptidoglycan biosynthesis.</text>
</comment>
<comment type="catalytic activity">
    <reaction evidence="16">
        <text>[GlcNAc-(1-&gt;4)-Mur2Ac(oyl-L-Ala-gamma-D-Glu-L-Lys-D-Ala-D-Ala)](n)-di-trans,octa-cis-undecaprenyl diphosphate + beta-D-GlcNAc-(1-&gt;4)-Mur2Ac(oyl-L-Ala-gamma-D-Glu-L-Lys-D-Ala-D-Ala)-di-trans,octa-cis-undecaprenyl diphosphate = [GlcNAc-(1-&gt;4)-Mur2Ac(oyl-L-Ala-gamma-D-Glu-L-Lys-D-Ala-D-Ala)](n+1)-di-trans,octa-cis-undecaprenyl diphosphate + di-trans,octa-cis-undecaprenyl diphosphate + H(+)</text>
        <dbReference type="Rhea" id="RHEA:23708"/>
        <dbReference type="Rhea" id="RHEA-COMP:9602"/>
        <dbReference type="Rhea" id="RHEA-COMP:9603"/>
        <dbReference type="ChEBI" id="CHEBI:15378"/>
        <dbReference type="ChEBI" id="CHEBI:58405"/>
        <dbReference type="ChEBI" id="CHEBI:60033"/>
        <dbReference type="ChEBI" id="CHEBI:78435"/>
        <dbReference type="EC" id="2.4.99.28"/>
    </reaction>
</comment>
<comment type="subcellular location">
    <subcellularLocation>
        <location evidence="1">Membrane</location>
        <topology evidence="1">Multi-pass membrane protein</topology>
    </subcellularLocation>
</comment>
<keyword evidence="5 18" id="KW-0812">Transmembrane</keyword>
<evidence type="ECO:0000256" key="6">
    <source>
        <dbReference type="ARBA" id="ARBA00022960"/>
    </source>
</evidence>
<evidence type="ECO:0000313" key="20">
    <source>
        <dbReference type="Proteomes" id="UP000703315"/>
    </source>
</evidence>
<dbReference type="PANTHER" id="PTHR30474:SF2">
    <property type="entry name" value="PEPTIDOGLYCAN GLYCOSYLTRANSFERASE FTSW-RELATED"/>
    <property type="match status" value="1"/>
</dbReference>
<evidence type="ECO:0000313" key="19">
    <source>
        <dbReference type="EMBL" id="HJF14885.1"/>
    </source>
</evidence>
<sequence>MTTRTPRRVQRVWDWLTGTRAQRSTYWLILGPTIGLTCIGVVMVVSASSVEAIGGAGSFASLTSQGLYAALGLGLLFWMKKWKRKTYYRLAVIILLLSVALLLLIFTPLGFEINGGRRWIRLGGFSFQPSEAAKLAFSVWAAYALSEKLKTTNYGKDLLIPVVFPFGAAIVMLILAGKDIGTVLIVLTIIATILFLAGVRTIYLLITAGIGLVALIVVTMQSGNRMMRIDAWLGKCDHPADPCFQYEQGVFALASGGWFGVGLGQSRQKWSYIPEAGNDLILAVLGEELGLAGTLLIIGLFMALGIGMFRVAYHTTDPFVLISTGAIMTWLLGQAIMNIAMVTGLLPIIGVPLPFISAGGSALMMSILASGVVLSFATHQETNPVDHSLIRLPEVSGHRVVELRM</sequence>
<dbReference type="RefSeq" id="WP_303905969.1">
    <property type="nucleotide sequence ID" value="NZ_DYXC01000094.1"/>
</dbReference>
<evidence type="ECO:0000256" key="10">
    <source>
        <dbReference type="ARBA" id="ARBA00032370"/>
    </source>
</evidence>
<evidence type="ECO:0000256" key="16">
    <source>
        <dbReference type="ARBA" id="ARBA00049902"/>
    </source>
</evidence>
<feature type="transmembrane region" description="Helical" evidence="18">
    <location>
        <begin position="158"/>
        <end position="175"/>
    </location>
</feature>
<feature type="transmembrane region" description="Helical" evidence="18">
    <location>
        <begin position="319"/>
        <end position="341"/>
    </location>
</feature>
<dbReference type="GO" id="GO:0008955">
    <property type="term" value="F:peptidoglycan glycosyltransferase activity"/>
    <property type="evidence" value="ECO:0007669"/>
    <property type="project" value="UniProtKB-EC"/>
</dbReference>
<comment type="similarity">
    <text evidence="12">Belongs to the SEDS family. FtsW subfamily.</text>
</comment>
<feature type="transmembrane region" description="Helical" evidence="18">
    <location>
        <begin position="202"/>
        <end position="220"/>
    </location>
</feature>
<dbReference type="GO" id="GO:0008360">
    <property type="term" value="P:regulation of cell shape"/>
    <property type="evidence" value="ECO:0007669"/>
    <property type="project" value="UniProtKB-KW"/>
</dbReference>
<dbReference type="InterPro" id="IPR018365">
    <property type="entry name" value="Cell_cycle_FtsW-rel_CS"/>
</dbReference>
<evidence type="ECO:0000256" key="17">
    <source>
        <dbReference type="ARBA" id="ARBA00049966"/>
    </source>
</evidence>
<proteinExistence type="inferred from homology"/>
<feature type="transmembrane region" description="Helical" evidence="18">
    <location>
        <begin position="289"/>
        <end position="313"/>
    </location>
</feature>
<evidence type="ECO:0000256" key="1">
    <source>
        <dbReference type="ARBA" id="ARBA00004141"/>
    </source>
</evidence>
<evidence type="ECO:0000256" key="2">
    <source>
        <dbReference type="ARBA" id="ARBA00004752"/>
    </source>
</evidence>
<reference evidence="19" key="1">
    <citation type="journal article" date="2021" name="PeerJ">
        <title>Extensive microbial diversity within the chicken gut microbiome revealed by metagenomics and culture.</title>
        <authorList>
            <person name="Gilroy R."/>
            <person name="Ravi A."/>
            <person name="Getino M."/>
            <person name="Pursley I."/>
            <person name="Horton D.L."/>
            <person name="Alikhan N.F."/>
            <person name="Baker D."/>
            <person name="Gharbi K."/>
            <person name="Hall N."/>
            <person name="Watson M."/>
            <person name="Adriaenssens E.M."/>
            <person name="Foster-Nyarko E."/>
            <person name="Jarju S."/>
            <person name="Secka A."/>
            <person name="Antonio M."/>
            <person name="Oren A."/>
            <person name="Chaudhuri R.R."/>
            <person name="La Ragione R."/>
            <person name="Hildebrand F."/>
            <person name="Pallen M.J."/>
        </authorList>
    </citation>
    <scope>NUCLEOTIDE SEQUENCE</scope>
    <source>
        <strain evidence="19">ChiHjej13B12-14962</strain>
    </source>
</reference>
<evidence type="ECO:0000256" key="12">
    <source>
        <dbReference type="ARBA" id="ARBA00038053"/>
    </source>
</evidence>
<organism evidence="19 20">
    <name type="scientific">Enteractinococcus helveticum</name>
    <dbReference type="NCBI Taxonomy" id="1837282"/>
    <lineage>
        <taxon>Bacteria</taxon>
        <taxon>Bacillati</taxon>
        <taxon>Actinomycetota</taxon>
        <taxon>Actinomycetes</taxon>
        <taxon>Micrococcales</taxon>
        <taxon>Micrococcaceae</taxon>
    </lineage>
</organism>
<name>A0A921K7M8_9MICC</name>
<dbReference type="EC" id="2.4.99.28" evidence="15"/>
<dbReference type="GO" id="GO:0005886">
    <property type="term" value="C:plasma membrane"/>
    <property type="evidence" value="ECO:0007669"/>
    <property type="project" value="TreeGrafter"/>
</dbReference>
<feature type="transmembrane region" description="Helical" evidence="18">
    <location>
        <begin position="26"/>
        <end position="47"/>
    </location>
</feature>
<keyword evidence="7" id="KW-0573">Peptidoglycan synthesis</keyword>
<keyword evidence="3" id="KW-0328">Glycosyltransferase</keyword>
<keyword evidence="4" id="KW-0808">Transferase</keyword>
<feature type="transmembrane region" description="Helical" evidence="18">
    <location>
        <begin position="59"/>
        <end position="78"/>
    </location>
</feature>
<evidence type="ECO:0000256" key="15">
    <source>
        <dbReference type="ARBA" id="ARBA00044770"/>
    </source>
</evidence>
<keyword evidence="6" id="KW-0133">Cell shape</keyword>
<dbReference type="GO" id="GO:0015648">
    <property type="term" value="F:lipid-linked peptidoglycan transporter activity"/>
    <property type="evidence" value="ECO:0007669"/>
    <property type="project" value="TreeGrafter"/>
</dbReference>
<evidence type="ECO:0000256" key="9">
    <source>
        <dbReference type="ARBA" id="ARBA00023136"/>
    </source>
</evidence>
<dbReference type="AlphaFoldDB" id="A0A921K7M8"/>
<dbReference type="EMBL" id="DYXC01000094">
    <property type="protein sequence ID" value="HJF14885.1"/>
    <property type="molecule type" value="Genomic_DNA"/>
</dbReference>
<evidence type="ECO:0000256" key="8">
    <source>
        <dbReference type="ARBA" id="ARBA00022989"/>
    </source>
</evidence>
<dbReference type="GO" id="GO:0009252">
    <property type="term" value="P:peptidoglycan biosynthetic process"/>
    <property type="evidence" value="ECO:0007669"/>
    <property type="project" value="UniProtKB-KW"/>
</dbReference>
<dbReference type="InterPro" id="IPR001182">
    <property type="entry name" value="FtsW/RodA"/>
</dbReference>
<evidence type="ECO:0000256" key="11">
    <source>
        <dbReference type="ARBA" id="ARBA00033270"/>
    </source>
</evidence>
<feature type="transmembrane region" description="Helical" evidence="18">
    <location>
        <begin position="90"/>
        <end position="111"/>
    </location>
</feature>
<accession>A0A921K7M8</accession>
<evidence type="ECO:0000256" key="4">
    <source>
        <dbReference type="ARBA" id="ARBA00022679"/>
    </source>
</evidence>
<evidence type="ECO:0000256" key="5">
    <source>
        <dbReference type="ARBA" id="ARBA00022692"/>
    </source>
</evidence>
<dbReference type="PANTHER" id="PTHR30474">
    <property type="entry name" value="CELL CYCLE PROTEIN"/>
    <property type="match status" value="1"/>
</dbReference>
<gene>
    <name evidence="19" type="ORF">K8V32_08820</name>
</gene>
<reference evidence="19" key="2">
    <citation type="submission" date="2021-09" db="EMBL/GenBank/DDBJ databases">
        <authorList>
            <person name="Gilroy R."/>
        </authorList>
    </citation>
    <scope>NUCLEOTIDE SEQUENCE</scope>
    <source>
        <strain evidence="19">ChiHjej13B12-14962</strain>
    </source>
</reference>
<feature type="transmembrane region" description="Helical" evidence="18">
    <location>
        <begin position="180"/>
        <end position="196"/>
    </location>
</feature>
<dbReference type="PROSITE" id="PS00428">
    <property type="entry name" value="FTSW_RODA_SPOVE"/>
    <property type="match status" value="1"/>
</dbReference>
<comment type="caution">
    <text evidence="19">The sequence shown here is derived from an EMBL/GenBank/DDBJ whole genome shotgun (WGS) entry which is preliminary data.</text>
</comment>
<keyword evidence="9 18" id="KW-0472">Membrane</keyword>